<proteinExistence type="predicted"/>
<evidence type="ECO:0000256" key="4">
    <source>
        <dbReference type="ARBA" id="ARBA00022989"/>
    </source>
</evidence>
<evidence type="ECO:0000256" key="1">
    <source>
        <dbReference type="ARBA" id="ARBA00004167"/>
    </source>
</evidence>
<evidence type="ECO:0008006" key="8">
    <source>
        <dbReference type="Google" id="ProtNLM"/>
    </source>
</evidence>
<feature type="transmembrane region" description="Helical" evidence="6">
    <location>
        <begin position="12"/>
        <end position="33"/>
    </location>
</feature>
<evidence type="ECO:0000313" key="7">
    <source>
        <dbReference type="EMBL" id="CAA6817732.1"/>
    </source>
</evidence>
<comment type="subcellular location">
    <subcellularLocation>
        <location evidence="1">Membrane</location>
        <topology evidence="1">Single-pass membrane protein</topology>
    </subcellularLocation>
</comment>
<keyword evidence="3 6" id="KW-0812">Transmembrane</keyword>
<dbReference type="Pfam" id="PF07963">
    <property type="entry name" value="N_methyl"/>
    <property type="match status" value="1"/>
</dbReference>
<evidence type="ECO:0000256" key="2">
    <source>
        <dbReference type="ARBA" id="ARBA00022481"/>
    </source>
</evidence>
<dbReference type="SUPFAM" id="SSF54523">
    <property type="entry name" value="Pili subunits"/>
    <property type="match status" value="1"/>
</dbReference>
<dbReference type="PANTHER" id="PTHR30093:SF44">
    <property type="entry name" value="TYPE II SECRETION SYSTEM CORE PROTEIN G"/>
    <property type="match status" value="1"/>
</dbReference>
<sequence>MTNTNNVQTKKGFTMIELIFVIVIIGILAAVAIPRLAATRDDAKVAQCNADVVTLIKDVSAYYTSQGVFATPATTMTNVEITEVAGSEMAANGSAGQLTYDCNTPGTPAVTFDFARAADGNGNSVVTMTATAASVALGTVDGDLGTMLTNKNIATTVGRDHAISGIRVKR</sequence>
<gene>
    <name evidence="7" type="ORF">HELGO_WM8134</name>
</gene>
<dbReference type="EMBL" id="CACVAX010000050">
    <property type="protein sequence ID" value="CAA6817732.1"/>
    <property type="molecule type" value="Genomic_DNA"/>
</dbReference>
<evidence type="ECO:0000256" key="5">
    <source>
        <dbReference type="ARBA" id="ARBA00023136"/>
    </source>
</evidence>
<dbReference type="InterPro" id="IPR012902">
    <property type="entry name" value="N_methyl_site"/>
</dbReference>
<dbReference type="AlphaFoldDB" id="A0A6S6TA84"/>
<accession>A0A6S6TA84</accession>
<dbReference type="InterPro" id="IPR045584">
    <property type="entry name" value="Pilin-like"/>
</dbReference>
<dbReference type="GO" id="GO:0016020">
    <property type="term" value="C:membrane"/>
    <property type="evidence" value="ECO:0007669"/>
    <property type="project" value="UniProtKB-SubCell"/>
</dbReference>
<keyword evidence="2" id="KW-0488">Methylation</keyword>
<protein>
    <recommendedName>
        <fullName evidence="8">Type II secretion envelope pseudopilin protein (PulG,guides folded protein to PulD in outer membrane)</fullName>
    </recommendedName>
</protein>
<evidence type="ECO:0000256" key="6">
    <source>
        <dbReference type="SAM" id="Phobius"/>
    </source>
</evidence>
<reference evidence="7" key="1">
    <citation type="submission" date="2020-01" db="EMBL/GenBank/DDBJ databases">
        <authorList>
            <person name="Meier V. D."/>
            <person name="Meier V D."/>
        </authorList>
    </citation>
    <scope>NUCLEOTIDE SEQUENCE</scope>
    <source>
        <strain evidence="7">HLG_WM_MAG_04</strain>
    </source>
</reference>
<keyword evidence="5 6" id="KW-0472">Membrane</keyword>
<name>A0A6S6TA84_9BACT</name>
<dbReference type="Gene3D" id="3.30.700.10">
    <property type="entry name" value="Glycoprotein, Type 4 Pilin"/>
    <property type="match status" value="1"/>
</dbReference>
<evidence type="ECO:0000256" key="3">
    <source>
        <dbReference type="ARBA" id="ARBA00022692"/>
    </source>
</evidence>
<dbReference type="PANTHER" id="PTHR30093">
    <property type="entry name" value="GENERAL SECRETION PATHWAY PROTEIN G"/>
    <property type="match status" value="1"/>
</dbReference>
<organism evidence="7">
    <name type="scientific">uncultured Sulfurovum sp</name>
    <dbReference type="NCBI Taxonomy" id="269237"/>
    <lineage>
        <taxon>Bacteria</taxon>
        <taxon>Pseudomonadati</taxon>
        <taxon>Campylobacterota</taxon>
        <taxon>Epsilonproteobacteria</taxon>
        <taxon>Campylobacterales</taxon>
        <taxon>Sulfurovaceae</taxon>
        <taxon>Sulfurovum</taxon>
        <taxon>environmental samples</taxon>
    </lineage>
</organism>
<keyword evidence="4 6" id="KW-1133">Transmembrane helix</keyword>
<dbReference type="NCBIfam" id="TIGR02532">
    <property type="entry name" value="IV_pilin_GFxxxE"/>
    <property type="match status" value="1"/>
</dbReference>